<evidence type="ECO:0000313" key="1">
    <source>
        <dbReference type="EMBL" id="WWA32139.1"/>
    </source>
</evidence>
<dbReference type="Proteomes" id="UP001341136">
    <property type="component" value="Chromosome"/>
</dbReference>
<dbReference type="EMBL" id="CP144921">
    <property type="protein sequence ID" value="WWA32139.1"/>
    <property type="molecule type" value="Genomic_DNA"/>
</dbReference>
<dbReference type="RefSeq" id="WP_011245050.1">
    <property type="nucleotide sequence ID" value="NZ_CP144921.1"/>
</dbReference>
<sequence length="91" mass="10709">MDIKIELLKQLYTARFNQALKRWEKQVKEEDIVVKSSYLEIGFNNGSTRNEKWKFPIIPNSKDNGDELFEKVETLSEDMLDLLETLSQKVT</sequence>
<organism evidence="1 2">
    <name type="scientific">Shouchella rhizosphaerae</name>
    <dbReference type="NCBI Taxonomy" id="866786"/>
    <lineage>
        <taxon>Bacteria</taxon>
        <taxon>Bacillati</taxon>
        <taxon>Bacillota</taxon>
        <taxon>Bacilli</taxon>
        <taxon>Bacillales</taxon>
        <taxon>Bacillaceae</taxon>
        <taxon>Shouchella</taxon>
    </lineage>
</organism>
<keyword evidence="2" id="KW-1185">Reference proteome</keyword>
<gene>
    <name evidence="1" type="ORF">V5G21_10255</name>
</gene>
<protein>
    <submittedName>
        <fullName evidence="1">Uncharacterized protein</fullName>
    </submittedName>
</protein>
<name>A0ABZ2CY80_9BACI</name>
<reference evidence="1 2" key="1">
    <citation type="submission" date="2024-01" db="EMBL/GenBank/DDBJ databases">
        <title>Culturomics analysis of mouse respiratory tract.</title>
        <authorList>
            <person name="Phillips A.M."/>
            <person name="Collette N.M."/>
            <person name="Mageeney C.M."/>
            <person name="Sinha A."/>
            <person name="Hern K.E."/>
            <person name="Arkin A.P."/>
            <person name="Williams K.P."/>
            <person name="Branda S."/>
        </authorList>
    </citation>
    <scope>NUCLEOTIDE SEQUENCE [LARGE SCALE GENOMIC DNA]</scope>
    <source>
        <strain evidence="1 2">CP20</strain>
    </source>
</reference>
<proteinExistence type="predicted"/>
<accession>A0ABZ2CY80</accession>
<evidence type="ECO:0000313" key="2">
    <source>
        <dbReference type="Proteomes" id="UP001341136"/>
    </source>
</evidence>